<gene>
    <name evidence="1" type="ORF">Vadar_020373</name>
</gene>
<protein>
    <submittedName>
        <fullName evidence="1">Uncharacterized protein</fullName>
    </submittedName>
</protein>
<sequence>MSHFPAETIRKQVNEAKARVNSLLQRQPEIQLIGKGACVISIPERVETPNAQQNGTMDEGAKTLHSHDLASVLDGPGGSTSTTIGNFFGDGNLVDVHISQAVDVMRNGMDSQIQEGTWALDLGKALVAGLKQLQDKCCCVDPIGLSGGLALWWKEEVDIEVRWKSKNIIRCILSWPNIPGRWLGTFIYAPPRWQQRASFWDYLKSFVAENEFPWLCVGNFNEVGSIWEKQGGGSCNRSRLERFQQLLSECALMDLEFKGPKYTWSNNQVEGNNVRERLDKALATVDWRIMFHYSQVFHELMIGSDHCPIVIYCCIPPKRVPHKFKF</sequence>
<keyword evidence="2" id="KW-1185">Reference proteome</keyword>
<reference evidence="1 2" key="1">
    <citation type="journal article" date="2021" name="Hortic Res">
        <title>High-quality reference genome and annotation aids understanding of berry development for evergreen blueberry (Vaccinium darrowii).</title>
        <authorList>
            <person name="Yu J."/>
            <person name="Hulse-Kemp A.M."/>
            <person name="Babiker E."/>
            <person name="Staton M."/>
        </authorList>
    </citation>
    <scope>NUCLEOTIDE SEQUENCE [LARGE SCALE GENOMIC DNA]</scope>
    <source>
        <strain evidence="2">cv. NJ 8807/NJ 8810</strain>
        <tissue evidence="1">Young leaf</tissue>
    </source>
</reference>
<dbReference type="Proteomes" id="UP000828048">
    <property type="component" value="Chromosome 6"/>
</dbReference>
<evidence type="ECO:0000313" key="1">
    <source>
        <dbReference type="EMBL" id="KAH7837978.1"/>
    </source>
</evidence>
<proteinExistence type="predicted"/>
<evidence type="ECO:0000313" key="2">
    <source>
        <dbReference type="Proteomes" id="UP000828048"/>
    </source>
</evidence>
<organism evidence="1 2">
    <name type="scientific">Vaccinium darrowii</name>
    <dbReference type="NCBI Taxonomy" id="229202"/>
    <lineage>
        <taxon>Eukaryota</taxon>
        <taxon>Viridiplantae</taxon>
        <taxon>Streptophyta</taxon>
        <taxon>Embryophyta</taxon>
        <taxon>Tracheophyta</taxon>
        <taxon>Spermatophyta</taxon>
        <taxon>Magnoliopsida</taxon>
        <taxon>eudicotyledons</taxon>
        <taxon>Gunneridae</taxon>
        <taxon>Pentapetalae</taxon>
        <taxon>asterids</taxon>
        <taxon>Ericales</taxon>
        <taxon>Ericaceae</taxon>
        <taxon>Vaccinioideae</taxon>
        <taxon>Vaccinieae</taxon>
        <taxon>Vaccinium</taxon>
    </lineage>
</organism>
<dbReference type="EMBL" id="CM037156">
    <property type="protein sequence ID" value="KAH7837978.1"/>
    <property type="molecule type" value="Genomic_DNA"/>
</dbReference>
<comment type="caution">
    <text evidence="1">The sequence shown here is derived from an EMBL/GenBank/DDBJ whole genome shotgun (WGS) entry which is preliminary data.</text>
</comment>
<accession>A0ACB7XB43</accession>
<name>A0ACB7XB43_9ERIC</name>